<evidence type="ECO:0000313" key="1">
    <source>
        <dbReference type="EMBL" id="KAI3726464.1"/>
    </source>
</evidence>
<keyword evidence="2" id="KW-1185">Reference proteome</keyword>
<sequence length="128" mass="14445">MLQWKHSSIGSTVKYQPNTWLFLEHNNKEGSQTPLRMRTSVKKNPVSSLPPHCPPPSTSWTPTPPPRSTAVAFSLAYFSSLSRIPHYINPSNPLLFILLRSKRIAHTNTLTHIQTLLIALSIEAYTNQ</sequence>
<protein>
    <submittedName>
        <fullName evidence="1">Uncharacterized protein</fullName>
    </submittedName>
</protein>
<dbReference type="EMBL" id="CM042039">
    <property type="protein sequence ID" value="KAI3726464.1"/>
    <property type="molecule type" value="Genomic_DNA"/>
</dbReference>
<reference evidence="2" key="1">
    <citation type="journal article" date="2022" name="Mol. Ecol. Resour.">
        <title>The genomes of chicory, endive, great burdock and yacon provide insights into Asteraceae palaeo-polyploidization history and plant inulin production.</title>
        <authorList>
            <person name="Fan W."/>
            <person name="Wang S."/>
            <person name="Wang H."/>
            <person name="Wang A."/>
            <person name="Jiang F."/>
            <person name="Liu H."/>
            <person name="Zhao H."/>
            <person name="Xu D."/>
            <person name="Zhang Y."/>
        </authorList>
    </citation>
    <scope>NUCLEOTIDE SEQUENCE [LARGE SCALE GENOMIC DNA]</scope>
    <source>
        <strain evidence="2">cv. Yunnan</strain>
    </source>
</reference>
<name>A0ACB9BWU1_9ASTR</name>
<comment type="caution">
    <text evidence="1">The sequence shown here is derived from an EMBL/GenBank/DDBJ whole genome shotgun (WGS) entry which is preliminary data.</text>
</comment>
<accession>A0ACB9BWU1</accession>
<dbReference type="Proteomes" id="UP001056120">
    <property type="component" value="Linkage Group LG22"/>
</dbReference>
<gene>
    <name evidence="1" type="ORF">L1987_66261</name>
</gene>
<evidence type="ECO:0000313" key="2">
    <source>
        <dbReference type="Proteomes" id="UP001056120"/>
    </source>
</evidence>
<organism evidence="1 2">
    <name type="scientific">Smallanthus sonchifolius</name>
    <dbReference type="NCBI Taxonomy" id="185202"/>
    <lineage>
        <taxon>Eukaryota</taxon>
        <taxon>Viridiplantae</taxon>
        <taxon>Streptophyta</taxon>
        <taxon>Embryophyta</taxon>
        <taxon>Tracheophyta</taxon>
        <taxon>Spermatophyta</taxon>
        <taxon>Magnoliopsida</taxon>
        <taxon>eudicotyledons</taxon>
        <taxon>Gunneridae</taxon>
        <taxon>Pentapetalae</taxon>
        <taxon>asterids</taxon>
        <taxon>campanulids</taxon>
        <taxon>Asterales</taxon>
        <taxon>Asteraceae</taxon>
        <taxon>Asteroideae</taxon>
        <taxon>Heliantheae alliance</taxon>
        <taxon>Millerieae</taxon>
        <taxon>Smallanthus</taxon>
    </lineage>
</organism>
<reference evidence="1 2" key="2">
    <citation type="journal article" date="2022" name="Mol. Ecol. Resour.">
        <title>The genomes of chicory, endive, great burdock and yacon provide insights into Asteraceae paleo-polyploidization history and plant inulin production.</title>
        <authorList>
            <person name="Fan W."/>
            <person name="Wang S."/>
            <person name="Wang H."/>
            <person name="Wang A."/>
            <person name="Jiang F."/>
            <person name="Liu H."/>
            <person name="Zhao H."/>
            <person name="Xu D."/>
            <person name="Zhang Y."/>
        </authorList>
    </citation>
    <scope>NUCLEOTIDE SEQUENCE [LARGE SCALE GENOMIC DNA]</scope>
    <source>
        <strain evidence="2">cv. Yunnan</strain>
        <tissue evidence="1">Leaves</tissue>
    </source>
</reference>
<proteinExistence type="predicted"/>